<evidence type="ECO:0000256" key="5">
    <source>
        <dbReference type="ARBA" id="ARBA00022833"/>
    </source>
</evidence>
<evidence type="ECO:0000313" key="12">
    <source>
        <dbReference type="Proteomes" id="UP000287519"/>
    </source>
</evidence>
<comment type="similarity">
    <text evidence="2 9">Belongs to the zinc-containing alcohol dehydrogenase family.</text>
</comment>
<dbReference type="RefSeq" id="WP_124394106.1">
    <property type="nucleotide sequence ID" value="NZ_BHYM01000050.1"/>
</dbReference>
<feature type="domain" description="Enoyl reductase (ER)" evidence="10">
    <location>
        <begin position="8"/>
        <end position="309"/>
    </location>
</feature>
<dbReference type="Pfam" id="PF00107">
    <property type="entry name" value="ADH_zinc_N"/>
    <property type="match status" value="1"/>
</dbReference>
<dbReference type="EC" id="1.1.1.1" evidence="3"/>
<evidence type="ECO:0000256" key="4">
    <source>
        <dbReference type="ARBA" id="ARBA00022723"/>
    </source>
</evidence>
<dbReference type="SUPFAM" id="SSF51735">
    <property type="entry name" value="NAD(P)-binding Rossmann-fold domains"/>
    <property type="match status" value="1"/>
</dbReference>
<dbReference type="OrthoDB" id="3567264at2"/>
<gene>
    <name evidence="11" type="ORF">Rhow_006058</name>
</gene>
<dbReference type="PANTHER" id="PTHR42940:SF8">
    <property type="entry name" value="VACUOLAR PROTEIN SORTING-ASSOCIATED PROTEIN 11"/>
    <property type="match status" value="1"/>
</dbReference>
<dbReference type="InterPro" id="IPR013149">
    <property type="entry name" value="ADH-like_C"/>
</dbReference>
<dbReference type="AlphaFoldDB" id="A0A402CEZ5"/>
<keyword evidence="12" id="KW-1185">Reference proteome</keyword>
<organism evidence="11 12">
    <name type="scientific">Rhodococcus wratislaviensis</name>
    <name type="common">Tsukamurella wratislaviensis</name>
    <dbReference type="NCBI Taxonomy" id="44752"/>
    <lineage>
        <taxon>Bacteria</taxon>
        <taxon>Bacillati</taxon>
        <taxon>Actinomycetota</taxon>
        <taxon>Actinomycetes</taxon>
        <taxon>Mycobacteriales</taxon>
        <taxon>Nocardiaceae</taxon>
        <taxon>Rhodococcus</taxon>
    </lineage>
</organism>
<dbReference type="GO" id="GO:0008270">
    <property type="term" value="F:zinc ion binding"/>
    <property type="evidence" value="ECO:0007669"/>
    <property type="project" value="InterPro"/>
</dbReference>
<dbReference type="InterPro" id="IPR002328">
    <property type="entry name" value="ADH_Zn_CS"/>
</dbReference>
<reference evidence="11 12" key="1">
    <citation type="submission" date="2018-11" db="EMBL/GenBank/DDBJ databases">
        <title>Microbial catabolism of amino acid.</title>
        <authorList>
            <person name="Hibi M."/>
            <person name="Ogawa J."/>
        </authorList>
    </citation>
    <scope>NUCLEOTIDE SEQUENCE [LARGE SCALE GENOMIC DNA]</scope>
    <source>
        <strain evidence="11 12">C31-06</strain>
    </source>
</reference>
<comment type="cofactor">
    <cofactor evidence="1 9">
        <name>Zn(2+)</name>
        <dbReference type="ChEBI" id="CHEBI:29105"/>
    </cofactor>
</comment>
<dbReference type="Proteomes" id="UP000287519">
    <property type="component" value="Unassembled WGS sequence"/>
</dbReference>
<comment type="caution">
    <text evidence="11">The sequence shown here is derived from an EMBL/GenBank/DDBJ whole genome shotgun (WGS) entry which is preliminary data.</text>
</comment>
<comment type="catalytic activity">
    <reaction evidence="8">
        <text>a primary alcohol + NAD(+) = an aldehyde + NADH + H(+)</text>
        <dbReference type="Rhea" id="RHEA:10736"/>
        <dbReference type="ChEBI" id="CHEBI:15378"/>
        <dbReference type="ChEBI" id="CHEBI:15734"/>
        <dbReference type="ChEBI" id="CHEBI:17478"/>
        <dbReference type="ChEBI" id="CHEBI:57540"/>
        <dbReference type="ChEBI" id="CHEBI:57945"/>
        <dbReference type="EC" id="1.1.1.1"/>
    </reaction>
</comment>
<accession>A0A402CEZ5</accession>
<evidence type="ECO:0000256" key="2">
    <source>
        <dbReference type="ARBA" id="ARBA00008072"/>
    </source>
</evidence>
<proteinExistence type="inferred from homology"/>
<dbReference type="InterPro" id="IPR013154">
    <property type="entry name" value="ADH-like_N"/>
</dbReference>
<keyword evidence="4 9" id="KW-0479">Metal-binding</keyword>
<keyword evidence="5 9" id="KW-0862">Zinc</keyword>
<evidence type="ECO:0000313" key="11">
    <source>
        <dbReference type="EMBL" id="GCE42119.1"/>
    </source>
</evidence>
<comment type="catalytic activity">
    <reaction evidence="7">
        <text>a secondary alcohol + NAD(+) = a ketone + NADH + H(+)</text>
        <dbReference type="Rhea" id="RHEA:10740"/>
        <dbReference type="ChEBI" id="CHEBI:15378"/>
        <dbReference type="ChEBI" id="CHEBI:17087"/>
        <dbReference type="ChEBI" id="CHEBI:35681"/>
        <dbReference type="ChEBI" id="CHEBI:57540"/>
        <dbReference type="ChEBI" id="CHEBI:57945"/>
        <dbReference type="EC" id="1.1.1.1"/>
    </reaction>
</comment>
<evidence type="ECO:0000256" key="7">
    <source>
        <dbReference type="ARBA" id="ARBA00049164"/>
    </source>
</evidence>
<dbReference type="GO" id="GO:0005737">
    <property type="term" value="C:cytoplasm"/>
    <property type="evidence" value="ECO:0007669"/>
    <property type="project" value="TreeGrafter"/>
</dbReference>
<dbReference type="CDD" id="cd08254">
    <property type="entry name" value="hydroxyacyl_CoA_DH"/>
    <property type="match status" value="1"/>
</dbReference>
<dbReference type="InterPro" id="IPR011032">
    <property type="entry name" value="GroES-like_sf"/>
</dbReference>
<dbReference type="InterPro" id="IPR020843">
    <property type="entry name" value="ER"/>
</dbReference>
<dbReference type="InterPro" id="IPR036291">
    <property type="entry name" value="NAD(P)-bd_dom_sf"/>
</dbReference>
<dbReference type="Pfam" id="PF08240">
    <property type="entry name" value="ADH_N"/>
    <property type="match status" value="1"/>
</dbReference>
<sequence length="311" mass="32365">MKAWQFTAIDEPLHKVDLADPEPGPADIIIDTGAVGLCHSDIGFMDGTITDLLGHVPIILGHEIVGTVSAVGPDVTEFAKGDRVGVPATTDGPGTALNGGYAQKVKVPAHLPVKLPDGLSFRDAAPATCSGRTAYRAVHTAGQVQSGMKVGIIGFGGLGYFGVQIALAAGAIVFVSELNESRWPLARELGAKACSKDIRDFESEQLDLIIDFAGSDGTLSSAVDAIRHSGRIVEVGLGVATSSVSIPNITMKEVRIVGASNGTKEEARAILALVAEGSVRPNTEQIAFDDIPEGLRRLEQGVTDARLIAVL</sequence>
<dbReference type="Gene3D" id="3.90.180.10">
    <property type="entry name" value="Medium-chain alcohol dehydrogenases, catalytic domain"/>
    <property type="match status" value="2"/>
</dbReference>
<evidence type="ECO:0000256" key="6">
    <source>
        <dbReference type="ARBA" id="ARBA00023002"/>
    </source>
</evidence>
<evidence type="ECO:0000256" key="1">
    <source>
        <dbReference type="ARBA" id="ARBA00001947"/>
    </source>
</evidence>
<evidence type="ECO:0000256" key="8">
    <source>
        <dbReference type="ARBA" id="ARBA00049243"/>
    </source>
</evidence>
<keyword evidence="6" id="KW-0560">Oxidoreductase</keyword>
<evidence type="ECO:0000256" key="3">
    <source>
        <dbReference type="ARBA" id="ARBA00013190"/>
    </source>
</evidence>
<dbReference type="SUPFAM" id="SSF50129">
    <property type="entry name" value="GroES-like"/>
    <property type="match status" value="1"/>
</dbReference>
<dbReference type="EMBL" id="BHYM01000050">
    <property type="protein sequence ID" value="GCE42119.1"/>
    <property type="molecule type" value="Genomic_DNA"/>
</dbReference>
<dbReference type="Gene3D" id="3.40.50.720">
    <property type="entry name" value="NAD(P)-binding Rossmann-like Domain"/>
    <property type="match status" value="1"/>
</dbReference>
<name>A0A402CEZ5_RHOWR</name>
<protein>
    <recommendedName>
        <fullName evidence="3">alcohol dehydrogenase</fullName>
        <ecNumber evidence="3">1.1.1.1</ecNumber>
    </recommendedName>
</protein>
<evidence type="ECO:0000256" key="9">
    <source>
        <dbReference type="RuleBase" id="RU361277"/>
    </source>
</evidence>
<dbReference type="PROSITE" id="PS00059">
    <property type="entry name" value="ADH_ZINC"/>
    <property type="match status" value="1"/>
</dbReference>
<evidence type="ECO:0000259" key="10">
    <source>
        <dbReference type="SMART" id="SM00829"/>
    </source>
</evidence>
<dbReference type="PANTHER" id="PTHR42940">
    <property type="entry name" value="ALCOHOL DEHYDROGENASE 1-RELATED"/>
    <property type="match status" value="1"/>
</dbReference>
<dbReference type="SMART" id="SM00829">
    <property type="entry name" value="PKS_ER"/>
    <property type="match status" value="1"/>
</dbReference>
<dbReference type="GO" id="GO:0004022">
    <property type="term" value="F:alcohol dehydrogenase (NAD+) activity"/>
    <property type="evidence" value="ECO:0007669"/>
    <property type="project" value="UniProtKB-EC"/>
</dbReference>